<dbReference type="GO" id="GO:0003964">
    <property type="term" value="F:RNA-directed DNA polymerase activity"/>
    <property type="evidence" value="ECO:0007669"/>
    <property type="project" value="UniProtKB-KW"/>
</dbReference>
<dbReference type="PANTHER" id="PTHR33710:SF62">
    <property type="entry name" value="DUF4283 DOMAIN PROTEIN"/>
    <property type="match status" value="1"/>
</dbReference>
<keyword evidence="1" id="KW-0695">RNA-directed DNA polymerase</keyword>
<reference evidence="2" key="1">
    <citation type="journal article" date="2019" name="Plant Biotechnol. J.">
        <title>Genome sequencing of the Australian wild diploid species Gossypium australe highlights disease resistance and delayed gland morphogenesis.</title>
        <authorList>
            <person name="Cai Y."/>
            <person name="Cai X."/>
            <person name="Wang Q."/>
            <person name="Wang P."/>
            <person name="Zhang Y."/>
            <person name="Cai C."/>
            <person name="Xu Y."/>
            <person name="Wang K."/>
            <person name="Zhou Z."/>
            <person name="Wang C."/>
            <person name="Geng S."/>
            <person name="Li B."/>
            <person name="Dong Q."/>
            <person name="Hou Y."/>
            <person name="Wang H."/>
            <person name="Ai P."/>
            <person name="Liu Z."/>
            <person name="Yi F."/>
            <person name="Sun M."/>
            <person name="An G."/>
            <person name="Cheng J."/>
            <person name="Zhang Y."/>
            <person name="Shi Q."/>
            <person name="Xie Y."/>
            <person name="Shi X."/>
            <person name="Chang Y."/>
            <person name="Huang F."/>
            <person name="Chen Y."/>
            <person name="Hong S."/>
            <person name="Mi L."/>
            <person name="Sun Q."/>
            <person name="Zhang L."/>
            <person name="Zhou B."/>
            <person name="Peng R."/>
            <person name="Zhang X."/>
            <person name="Liu F."/>
        </authorList>
    </citation>
    <scope>NUCLEOTIDE SEQUENCE [LARGE SCALE GENOMIC DNA]</scope>
    <source>
        <strain evidence="2">cv. PA1801</strain>
    </source>
</reference>
<proteinExistence type="predicted"/>
<gene>
    <name evidence="1" type="ORF">EPI10_001965</name>
</gene>
<dbReference type="SUPFAM" id="SSF56219">
    <property type="entry name" value="DNase I-like"/>
    <property type="match status" value="1"/>
</dbReference>
<dbReference type="Proteomes" id="UP000325315">
    <property type="component" value="Unassembled WGS sequence"/>
</dbReference>
<dbReference type="InterPro" id="IPR036691">
    <property type="entry name" value="Endo/exonu/phosph_ase_sf"/>
</dbReference>
<sequence>MSRKNRDKNFAWNLLRRLGQGCNYPWLVGDFNEIMYSFEKSSGVPREQKRMEEFRDTLEECQLMDIGYSGAWFTWERGNLPETNIRERLDRMICLKKWACFNKSKKDGLKKRLTKELEILLKKERDDEMMARIIDTKIHLNMEIDKDEMYWEQRAKANWLQLGDNNTAYFHKCATVRRPANLVTKLVSDDGKEITDG</sequence>
<dbReference type="OrthoDB" id="1748181at2759"/>
<dbReference type="PANTHER" id="PTHR33710">
    <property type="entry name" value="BNAC02G09200D PROTEIN"/>
    <property type="match status" value="1"/>
</dbReference>
<protein>
    <submittedName>
        <fullName evidence="1">Reverse transcriptase</fullName>
    </submittedName>
</protein>
<name>A0A5B6VCI6_9ROSI</name>
<dbReference type="EMBL" id="SMMG02000007">
    <property type="protein sequence ID" value="KAA3466905.1"/>
    <property type="molecule type" value="Genomic_DNA"/>
</dbReference>
<evidence type="ECO:0000313" key="1">
    <source>
        <dbReference type="EMBL" id="KAA3466905.1"/>
    </source>
</evidence>
<dbReference type="AlphaFoldDB" id="A0A5B6VCI6"/>
<keyword evidence="1" id="KW-0808">Transferase</keyword>
<accession>A0A5B6VCI6</accession>
<organism evidence="1 2">
    <name type="scientific">Gossypium australe</name>
    <dbReference type="NCBI Taxonomy" id="47621"/>
    <lineage>
        <taxon>Eukaryota</taxon>
        <taxon>Viridiplantae</taxon>
        <taxon>Streptophyta</taxon>
        <taxon>Embryophyta</taxon>
        <taxon>Tracheophyta</taxon>
        <taxon>Spermatophyta</taxon>
        <taxon>Magnoliopsida</taxon>
        <taxon>eudicotyledons</taxon>
        <taxon>Gunneridae</taxon>
        <taxon>Pentapetalae</taxon>
        <taxon>rosids</taxon>
        <taxon>malvids</taxon>
        <taxon>Malvales</taxon>
        <taxon>Malvaceae</taxon>
        <taxon>Malvoideae</taxon>
        <taxon>Gossypium</taxon>
    </lineage>
</organism>
<comment type="caution">
    <text evidence="1">The sequence shown here is derived from an EMBL/GenBank/DDBJ whole genome shotgun (WGS) entry which is preliminary data.</text>
</comment>
<keyword evidence="2" id="KW-1185">Reference proteome</keyword>
<keyword evidence="1" id="KW-0548">Nucleotidyltransferase</keyword>
<evidence type="ECO:0000313" key="2">
    <source>
        <dbReference type="Proteomes" id="UP000325315"/>
    </source>
</evidence>
<dbReference type="Gene3D" id="3.60.10.10">
    <property type="entry name" value="Endonuclease/exonuclease/phosphatase"/>
    <property type="match status" value="1"/>
</dbReference>